<dbReference type="KEGG" id="mmab:HQ865_13250"/>
<name>A0A7D4UDK5_9SPHI</name>
<proteinExistence type="predicted"/>
<dbReference type="Proteomes" id="UP000505355">
    <property type="component" value="Chromosome"/>
</dbReference>
<protein>
    <submittedName>
        <fullName evidence="1">Uncharacterized protein</fullName>
    </submittedName>
</protein>
<organism evidence="1 2">
    <name type="scientific">Mucilaginibacter mali</name>
    <dbReference type="NCBI Taxonomy" id="2740462"/>
    <lineage>
        <taxon>Bacteria</taxon>
        <taxon>Pseudomonadati</taxon>
        <taxon>Bacteroidota</taxon>
        <taxon>Sphingobacteriia</taxon>
        <taxon>Sphingobacteriales</taxon>
        <taxon>Sphingobacteriaceae</taxon>
        <taxon>Mucilaginibacter</taxon>
    </lineage>
</organism>
<sequence length="564" mass="62501">MKNTDVFNDFDMVVSITEKTINDQLTHLLRMGTIHPELIIIQTYDKKTKKYAFKVCKSTDEIPLNDEGGPVRPTISVDIQPQVTISSSGKIITFIIKFLDGNAWFWDQPGPDAELVKYDAKGWQYAIAINMALTQLPKDGSGNIKAPDFVKNQLDKFTSNMFDISHLFMDFQATDLMSYDPIKTKTDSAGDFGKEQLVNFMKAYLTWLTETGNPYILGYSITQNDKTTVSKDEKVPDSLRPTGTTFTMFNDNKNPALSTLNFALVTKGGYGKIKKNPDIFDTNWISPQDQCDAKMIYAASRFSEEFVMKPLFNKLNDDTYNALKGSLTLGPKKSYQQARKATSTGYSFEIFNQDAVSDKYQNNLEVAITNHPAEIHYDVKGNIFVKKINTTNMGFCEAEASAQASTGWHANFIVKVAKDKDGNPALAFEQFVSIDSHNASTDKNGCAKFWSAIGDILDALLSVFKIFDLGSLTSIITNVFRTNIPGIGDINVALGNLDNSFNGAVMLPAGGVFFFKNPSADATGNVSLSLTYKTDSKVAATARKFQQKFMALKGKRRVSLAAIK</sequence>
<keyword evidence="2" id="KW-1185">Reference proteome</keyword>
<reference evidence="1 2" key="1">
    <citation type="submission" date="2020-05" db="EMBL/GenBank/DDBJ databases">
        <title>Mucilaginibacter mali sp. nov.</title>
        <authorList>
            <person name="Kim H.S."/>
            <person name="Lee K.C."/>
            <person name="Suh M.K."/>
            <person name="Kim J.-S."/>
            <person name="Han K.-I."/>
            <person name="Eom M.K."/>
            <person name="Shin Y.K."/>
            <person name="Lee J.-S."/>
        </authorList>
    </citation>
    <scope>NUCLEOTIDE SEQUENCE [LARGE SCALE GENOMIC DNA]</scope>
    <source>
        <strain evidence="1 2">G2-14</strain>
    </source>
</reference>
<evidence type="ECO:0000313" key="1">
    <source>
        <dbReference type="EMBL" id="QKJ30679.1"/>
    </source>
</evidence>
<accession>A0A7D4UDK5</accession>
<dbReference type="EMBL" id="CP054139">
    <property type="protein sequence ID" value="QKJ30679.1"/>
    <property type="molecule type" value="Genomic_DNA"/>
</dbReference>
<dbReference type="AlphaFoldDB" id="A0A7D4UDK5"/>
<evidence type="ECO:0000313" key="2">
    <source>
        <dbReference type="Proteomes" id="UP000505355"/>
    </source>
</evidence>
<dbReference type="RefSeq" id="WP_173415352.1">
    <property type="nucleotide sequence ID" value="NZ_CP054139.1"/>
</dbReference>
<gene>
    <name evidence="1" type="ORF">HQ865_13250</name>
</gene>